<name>A0A1S1MZB0_9GAMM</name>
<comment type="caution">
    <text evidence="2">The sequence shown here is derived from an EMBL/GenBank/DDBJ whole genome shotgun (WGS) entry which is preliminary data.</text>
</comment>
<evidence type="ECO:0000256" key="1">
    <source>
        <dbReference type="SAM" id="SignalP"/>
    </source>
</evidence>
<proteinExistence type="predicted"/>
<gene>
    <name evidence="2" type="ORF">BIW53_14405</name>
</gene>
<dbReference type="AlphaFoldDB" id="A0A1S1MZB0"/>
<sequence>MKKLLISTALMISSTTSFATLADDIDPELHAKLDEAFFLYDVGDYQNALESIYWLDENGVAVDFDFYTLRLGTLLPFWKSLADVYQPARISYNEKFRAAIDEATNNPENCSAYDDMHLMLRNNDRLDEFVTILEEKEAQYPQVWQRCWEPNSSTLAAVEHASKPLIDAYLVDLSDHFSAHFVPQMDGFYMQCNDYDGDHKTVCQDSVKEYLNGVSEPYRHAAMTHYGLQEAEQVEALTLQLLLKWQNQN</sequence>
<dbReference type="OrthoDB" id="6285345at2"/>
<keyword evidence="1" id="KW-0732">Signal</keyword>
<evidence type="ECO:0000313" key="2">
    <source>
        <dbReference type="EMBL" id="OHU94273.1"/>
    </source>
</evidence>
<feature type="chain" id="PRO_5010171047" evidence="1">
    <location>
        <begin position="20"/>
        <end position="249"/>
    </location>
</feature>
<keyword evidence="3" id="KW-1185">Reference proteome</keyword>
<evidence type="ECO:0000313" key="3">
    <source>
        <dbReference type="Proteomes" id="UP000180253"/>
    </source>
</evidence>
<feature type="signal peptide" evidence="1">
    <location>
        <begin position="1"/>
        <end position="19"/>
    </location>
</feature>
<reference evidence="2 3" key="1">
    <citation type="submission" date="2016-10" db="EMBL/GenBank/DDBJ databases">
        <title>Pseudoalteromonas amylolytica sp. nov., isolated from the surface seawater.</title>
        <authorList>
            <person name="Wu Y.-H."/>
            <person name="Cheng H."/>
            <person name="Jin X.-B."/>
            <person name="Wang C.-S."/>
            <person name="Xu X.-W."/>
        </authorList>
    </citation>
    <scope>NUCLEOTIDE SEQUENCE [LARGE SCALE GENOMIC DNA]</scope>
    <source>
        <strain evidence="2 3">JCM 12483</strain>
    </source>
</reference>
<dbReference type="EMBL" id="MNAN01000034">
    <property type="protein sequence ID" value="OHU94273.1"/>
    <property type="molecule type" value="Genomic_DNA"/>
</dbReference>
<protein>
    <submittedName>
        <fullName evidence="2">Uncharacterized protein</fullName>
    </submittedName>
</protein>
<dbReference type="RefSeq" id="WP_070992713.1">
    <property type="nucleotide sequence ID" value="NZ_CBCSHD010000009.1"/>
</dbReference>
<accession>A0A1S1MZB0</accession>
<organism evidence="2 3">
    <name type="scientific">Pseudoalteromonas byunsanensis</name>
    <dbReference type="NCBI Taxonomy" id="327939"/>
    <lineage>
        <taxon>Bacteria</taxon>
        <taxon>Pseudomonadati</taxon>
        <taxon>Pseudomonadota</taxon>
        <taxon>Gammaproteobacteria</taxon>
        <taxon>Alteromonadales</taxon>
        <taxon>Pseudoalteromonadaceae</taxon>
        <taxon>Pseudoalteromonas</taxon>
    </lineage>
</organism>
<dbReference type="Proteomes" id="UP000180253">
    <property type="component" value="Unassembled WGS sequence"/>
</dbReference>